<feature type="transmembrane region" description="Helical" evidence="1">
    <location>
        <begin position="46"/>
        <end position="66"/>
    </location>
</feature>
<protein>
    <submittedName>
        <fullName evidence="7">PAS domain S-box-containing protein/diguanylate cyclase (GGDEF) domain-containing protein</fullName>
    </submittedName>
</protein>
<evidence type="ECO:0000313" key="8">
    <source>
        <dbReference type="Proteomes" id="UP000184447"/>
    </source>
</evidence>
<evidence type="ECO:0000259" key="6">
    <source>
        <dbReference type="PROSITE" id="PS50887"/>
    </source>
</evidence>
<dbReference type="SUPFAM" id="SSF141868">
    <property type="entry name" value="EAL domain-like"/>
    <property type="match status" value="1"/>
</dbReference>
<dbReference type="PANTHER" id="PTHR44757">
    <property type="entry name" value="DIGUANYLATE CYCLASE DGCP"/>
    <property type="match status" value="1"/>
</dbReference>
<feature type="domain" description="PAS" evidence="2">
    <location>
        <begin position="130"/>
        <end position="200"/>
    </location>
</feature>
<dbReference type="InterPro" id="IPR029787">
    <property type="entry name" value="Nucleotide_cyclase"/>
</dbReference>
<dbReference type="SMART" id="SM00267">
    <property type="entry name" value="GGDEF"/>
    <property type="match status" value="1"/>
</dbReference>
<dbReference type="SUPFAM" id="SSF158472">
    <property type="entry name" value="HAMP domain-like"/>
    <property type="match status" value="1"/>
</dbReference>
<dbReference type="CDD" id="cd06225">
    <property type="entry name" value="HAMP"/>
    <property type="match status" value="1"/>
</dbReference>
<dbReference type="InterPro" id="IPR043128">
    <property type="entry name" value="Rev_trsase/Diguanyl_cyclase"/>
</dbReference>
<feature type="domain" description="GGDEF" evidence="6">
    <location>
        <begin position="422"/>
        <end position="555"/>
    </location>
</feature>
<dbReference type="FunFam" id="3.30.70.270:FF:000001">
    <property type="entry name" value="Diguanylate cyclase domain protein"/>
    <property type="match status" value="1"/>
</dbReference>
<evidence type="ECO:0000259" key="2">
    <source>
        <dbReference type="PROSITE" id="PS50112"/>
    </source>
</evidence>
<dbReference type="CDD" id="cd00130">
    <property type="entry name" value="PAS"/>
    <property type="match status" value="1"/>
</dbReference>
<dbReference type="OrthoDB" id="9762141at2"/>
<dbReference type="Pfam" id="PF00672">
    <property type="entry name" value="HAMP"/>
    <property type="match status" value="1"/>
</dbReference>
<sequence length="823" mass="95152">MKRLKHISITKKLALYLLMTSFLPLLLFGVLILNRTKYIGQSEVNNVIYAFLSISFLLIMLLTSIITRKYLYPVKQITKYFEKLKNGTMDLDTRLNVDSKDEIGQLSKWFNTLLESLQLRDKSEEALLKSRDNYRKVINSVQEVIFKTDLDGKWIFLNNAWNEVTGFSVAESLNKYYWEFIHKDDIEKNKLLLVSLFNGEIDYYRETNRYITKEGELKWIEIYVVLLMDDDDNVIGTSGTLMDITEMVNLQNQLSRKADYLYEVAKESKNDFKRTIQNIQNMVFKLKRNEDGHFEFTLVEGKIAEKFGLVTENVYGKKPDEVLDKSTAIKLIIACEEVFKGKDSSFEFEREKETFYVTLSSIIENEEVVEIVATTTNITELKKAEIKISKMAYYDNVTELPNRVLFKERVDFAISHASIDNSSLAIVYLDLDQFKFINDTLGHSSGDELLKRVAKRLKVNIPKEAFVSRMGGDEFNILIPFIDNQKEITYIANDVLDVFQVPFIFENKEYFITASIGISTYPLDGQDFESLMKNADMAMYRAKENGRNNYQFYTNTLNIVAHERLDMERSLRKAIDKNEFVLFYQPKVDIKTGKISGSEALIRWIHPKEGIIAPFKFIPLAEETGLIVPIGEWVLKTALEQNKKWINAGYADLTVAVNISVKQFQQNNFIDIIEDILKETEYNPELLELEITESILMQDTNRNIEILNKLKKMGIKISLDDFGTGYTSLSYIRKFAANILKIDKIFIDEITNNETDTAITIAIMNMANSLNLKVVAEGVETKEQLNFLRNQNCNEIQGYYFSRPVPSIEFEKMLIEGKNISSV</sequence>
<dbReference type="SMART" id="SM00052">
    <property type="entry name" value="EAL"/>
    <property type="match status" value="1"/>
</dbReference>
<dbReference type="InterPro" id="IPR035919">
    <property type="entry name" value="EAL_sf"/>
</dbReference>
<dbReference type="InterPro" id="IPR000014">
    <property type="entry name" value="PAS"/>
</dbReference>
<dbReference type="SMART" id="SM00304">
    <property type="entry name" value="HAMP"/>
    <property type="match status" value="1"/>
</dbReference>
<dbReference type="PROSITE" id="PS50887">
    <property type="entry name" value="GGDEF"/>
    <property type="match status" value="1"/>
</dbReference>
<evidence type="ECO:0000259" key="4">
    <source>
        <dbReference type="PROSITE" id="PS50883"/>
    </source>
</evidence>
<dbReference type="Proteomes" id="UP000184447">
    <property type="component" value="Unassembled WGS sequence"/>
</dbReference>
<evidence type="ECO:0000259" key="3">
    <source>
        <dbReference type="PROSITE" id="PS50113"/>
    </source>
</evidence>
<dbReference type="PANTHER" id="PTHR44757:SF2">
    <property type="entry name" value="BIOFILM ARCHITECTURE MAINTENANCE PROTEIN MBAA"/>
    <property type="match status" value="1"/>
</dbReference>
<dbReference type="InterPro" id="IPR035965">
    <property type="entry name" value="PAS-like_dom_sf"/>
</dbReference>
<dbReference type="Pfam" id="PF00563">
    <property type="entry name" value="EAL"/>
    <property type="match status" value="1"/>
</dbReference>
<dbReference type="NCBIfam" id="TIGR00229">
    <property type="entry name" value="sensory_box"/>
    <property type="match status" value="1"/>
</dbReference>
<dbReference type="Pfam" id="PF13426">
    <property type="entry name" value="PAS_9"/>
    <property type="match status" value="1"/>
</dbReference>
<dbReference type="PROSITE" id="PS50112">
    <property type="entry name" value="PAS"/>
    <property type="match status" value="1"/>
</dbReference>
<evidence type="ECO:0000259" key="5">
    <source>
        <dbReference type="PROSITE" id="PS50885"/>
    </source>
</evidence>
<dbReference type="SUPFAM" id="SSF55073">
    <property type="entry name" value="Nucleotide cyclase"/>
    <property type="match status" value="1"/>
</dbReference>
<dbReference type="InterPro" id="IPR052155">
    <property type="entry name" value="Biofilm_reg_signaling"/>
</dbReference>
<reference evidence="7 8" key="1">
    <citation type="submission" date="2016-11" db="EMBL/GenBank/DDBJ databases">
        <authorList>
            <person name="Jaros S."/>
            <person name="Januszkiewicz K."/>
            <person name="Wedrychowicz H."/>
        </authorList>
    </citation>
    <scope>NUCLEOTIDE SEQUENCE [LARGE SCALE GENOMIC DNA]</scope>
    <source>
        <strain evidence="7 8">DSM 8605</strain>
    </source>
</reference>
<name>A0A1M5W4N8_9CLOT</name>
<keyword evidence="1" id="KW-0812">Transmembrane</keyword>
<dbReference type="InterPro" id="IPR001610">
    <property type="entry name" value="PAC"/>
</dbReference>
<dbReference type="InterPro" id="IPR000700">
    <property type="entry name" value="PAS-assoc_C"/>
</dbReference>
<dbReference type="GO" id="GO:0016020">
    <property type="term" value="C:membrane"/>
    <property type="evidence" value="ECO:0007669"/>
    <property type="project" value="InterPro"/>
</dbReference>
<dbReference type="Gene3D" id="3.30.450.20">
    <property type="entry name" value="PAS domain"/>
    <property type="match status" value="2"/>
</dbReference>
<dbReference type="SUPFAM" id="SSF55785">
    <property type="entry name" value="PYP-like sensor domain (PAS domain)"/>
    <property type="match status" value="1"/>
</dbReference>
<feature type="domain" description="HAMP" evidence="5">
    <location>
        <begin position="68"/>
        <end position="122"/>
    </location>
</feature>
<dbReference type="SMART" id="SM00091">
    <property type="entry name" value="PAS"/>
    <property type="match status" value="1"/>
</dbReference>
<dbReference type="PROSITE" id="PS50885">
    <property type="entry name" value="HAMP"/>
    <property type="match status" value="1"/>
</dbReference>
<keyword evidence="8" id="KW-1185">Reference proteome</keyword>
<dbReference type="STRING" id="1121316.SAMN02745207_02663"/>
<dbReference type="GO" id="GO:0007165">
    <property type="term" value="P:signal transduction"/>
    <property type="evidence" value="ECO:0007669"/>
    <property type="project" value="InterPro"/>
</dbReference>
<dbReference type="NCBIfam" id="TIGR00254">
    <property type="entry name" value="GGDEF"/>
    <property type="match status" value="1"/>
</dbReference>
<dbReference type="Gene3D" id="3.30.70.270">
    <property type="match status" value="1"/>
</dbReference>
<evidence type="ECO:0000313" key="7">
    <source>
        <dbReference type="EMBL" id="SHH82435.1"/>
    </source>
</evidence>
<gene>
    <name evidence="7" type="ORF">SAMN02745207_02663</name>
</gene>
<dbReference type="Gene3D" id="6.10.340.10">
    <property type="match status" value="1"/>
</dbReference>
<dbReference type="PROSITE" id="PS50883">
    <property type="entry name" value="EAL"/>
    <property type="match status" value="1"/>
</dbReference>
<dbReference type="Pfam" id="PF00990">
    <property type="entry name" value="GGDEF"/>
    <property type="match status" value="1"/>
</dbReference>
<dbReference type="RefSeq" id="WP_073338914.1">
    <property type="nucleotide sequence ID" value="NZ_FQXM01000015.1"/>
</dbReference>
<keyword evidence="1" id="KW-1133">Transmembrane helix</keyword>
<accession>A0A1M5W4N8</accession>
<dbReference type="EMBL" id="FQXM01000015">
    <property type="protein sequence ID" value="SHH82435.1"/>
    <property type="molecule type" value="Genomic_DNA"/>
</dbReference>
<dbReference type="InterPro" id="IPR000160">
    <property type="entry name" value="GGDEF_dom"/>
</dbReference>
<dbReference type="CDD" id="cd01949">
    <property type="entry name" value="GGDEF"/>
    <property type="match status" value="1"/>
</dbReference>
<dbReference type="InterPro" id="IPR003660">
    <property type="entry name" value="HAMP_dom"/>
</dbReference>
<dbReference type="InterPro" id="IPR001633">
    <property type="entry name" value="EAL_dom"/>
</dbReference>
<feature type="domain" description="EAL" evidence="4">
    <location>
        <begin position="564"/>
        <end position="818"/>
    </location>
</feature>
<dbReference type="SMART" id="SM00086">
    <property type="entry name" value="PAC"/>
    <property type="match status" value="1"/>
</dbReference>
<dbReference type="Gene3D" id="3.20.20.450">
    <property type="entry name" value="EAL domain"/>
    <property type="match status" value="1"/>
</dbReference>
<evidence type="ECO:0000256" key="1">
    <source>
        <dbReference type="SAM" id="Phobius"/>
    </source>
</evidence>
<feature type="domain" description="PAC" evidence="3">
    <location>
        <begin position="204"/>
        <end position="256"/>
    </location>
</feature>
<organism evidence="7 8">
    <name type="scientific">Clostridium grantii DSM 8605</name>
    <dbReference type="NCBI Taxonomy" id="1121316"/>
    <lineage>
        <taxon>Bacteria</taxon>
        <taxon>Bacillati</taxon>
        <taxon>Bacillota</taxon>
        <taxon>Clostridia</taxon>
        <taxon>Eubacteriales</taxon>
        <taxon>Clostridiaceae</taxon>
        <taxon>Clostridium</taxon>
    </lineage>
</organism>
<keyword evidence="1" id="KW-0472">Membrane</keyword>
<dbReference type="PROSITE" id="PS50113">
    <property type="entry name" value="PAC"/>
    <property type="match status" value="1"/>
</dbReference>
<proteinExistence type="predicted"/>
<dbReference type="FunFam" id="3.20.20.450:FF:000001">
    <property type="entry name" value="Cyclic di-GMP phosphodiesterase yahA"/>
    <property type="match status" value="1"/>
</dbReference>
<feature type="transmembrane region" description="Helical" evidence="1">
    <location>
        <begin position="12"/>
        <end position="34"/>
    </location>
</feature>
<dbReference type="AlphaFoldDB" id="A0A1M5W4N8"/>
<dbReference type="CDD" id="cd01948">
    <property type="entry name" value="EAL"/>
    <property type="match status" value="1"/>
</dbReference>